<keyword evidence="1" id="KW-0479">Metal-binding</keyword>
<evidence type="ECO:0000256" key="3">
    <source>
        <dbReference type="ARBA" id="ARBA00022833"/>
    </source>
</evidence>
<accession>A0A7J7L2B1</accession>
<dbReference type="Proteomes" id="UP000541444">
    <property type="component" value="Unassembled WGS sequence"/>
</dbReference>
<feature type="domain" description="GRF-type" evidence="6">
    <location>
        <begin position="1"/>
        <end position="38"/>
    </location>
</feature>
<dbReference type="GO" id="GO:0008270">
    <property type="term" value="F:zinc ion binding"/>
    <property type="evidence" value="ECO:0007669"/>
    <property type="project" value="UniProtKB-KW"/>
</dbReference>
<evidence type="ECO:0000313" key="8">
    <source>
        <dbReference type="Proteomes" id="UP000541444"/>
    </source>
</evidence>
<evidence type="ECO:0000256" key="4">
    <source>
        <dbReference type="PROSITE-ProRule" id="PRU01343"/>
    </source>
</evidence>
<dbReference type="EMBL" id="JACGCM010002684">
    <property type="protein sequence ID" value="KAF6136702.1"/>
    <property type="molecule type" value="Genomic_DNA"/>
</dbReference>
<proteinExistence type="predicted"/>
<dbReference type="InterPro" id="IPR010666">
    <property type="entry name" value="Znf_GRF"/>
</dbReference>
<name>A0A7J7L2B1_9MAGN</name>
<protein>
    <recommendedName>
        <fullName evidence="6">GRF-type domain-containing protein</fullName>
    </recommendedName>
</protein>
<evidence type="ECO:0000256" key="1">
    <source>
        <dbReference type="ARBA" id="ARBA00022723"/>
    </source>
</evidence>
<dbReference type="AlphaFoldDB" id="A0A7J7L2B1"/>
<evidence type="ECO:0000256" key="5">
    <source>
        <dbReference type="SAM" id="MobiDB-lite"/>
    </source>
</evidence>
<reference evidence="7 8" key="1">
    <citation type="journal article" date="2020" name="IScience">
        <title>Genome Sequencing of the Endangered Kingdonia uniflora (Circaeasteraceae, Ranunculales) Reveals Potential Mechanisms of Evolutionary Specialization.</title>
        <authorList>
            <person name="Sun Y."/>
            <person name="Deng T."/>
            <person name="Zhang A."/>
            <person name="Moore M.J."/>
            <person name="Landis J.B."/>
            <person name="Lin N."/>
            <person name="Zhang H."/>
            <person name="Zhang X."/>
            <person name="Huang J."/>
            <person name="Zhang X."/>
            <person name="Sun H."/>
            <person name="Wang H."/>
        </authorList>
    </citation>
    <scope>NUCLEOTIDE SEQUENCE [LARGE SCALE GENOMIC DNA]</scope>
    <source>
        <strain evidence="7">TB1705</strain>
        <tissue evidence="7">Leaf</tissue>
    </source>
</reference>
<evidence type="ECO:0000313" key="7">
    <source>
        <dbReference type="EMBL" id="KAF6136702.1"/>
    </source>
</evidence>
<gene>
    <name evidence="7" type="ORF">GIB67_018705</name>
</gene>
<keyword evidence="3" id="KW-0862">Zinc</keyword>
<comment type="caution">
    <text evidence="7">The sequence shown here is derived from an EMBL/GenBank/DDBJ whole genome shotgun (WGS) entry which is preliminary data.</text>
</comment>
<keyword evidence="2 4" id="KW-0863">Zinc-finger</keyword>
<evidence type="ECO:0000259" key="6">
    <source>
        <dbReference type="PROSITE" id="PS51999"/>
    </source>
</evidence>
<sequence>MRCCLRSATISKKRFYCCPLSKSKQERGCGFFKWFEEVNGESSTSTPSTTATPTFATSTTIEDLEIKYKIELDVAQAKMEMLQSITEDLAKIKLKRARCKKRYEDITMQVDLIINKVSSEAKKYKTAPLQHRDLLEKLFDGLSATGDFAWSSVPLAGVDYPWDGEAIPSYDALISPVREPTSGSTSRPRTPAPQSSRRRSAVAVQPLELTELVQSLISAFTVQGASHTSGSNDDTSDAVVQVLQEMVSLYEIDNALFFKSLKFLGGSNEHTYRLMFIRLRPEQRVSFLKSLMS</sequence>
<keyword evidence="8" id="KW-1185">Reference proteome</keyword>
<feature type="compositionally biased region" description="Polar residues" evidence="5">
    <location>
        <begin position="181"/>
        <end position="195"/>
    </location>
</feature>
<organism evidence="7 8">
    <name type="scientific">Kingdonia uniflora</name>
    <dbReference type="NCBI Taxonomy" id="39325"/>
    <lineage>
        <taxon>Eukaryota</taxon>
        <taxon>Viridiplantae</taxon>
        <taxon>Streptophyta</taxon>
        <taxon>Embryophyta</taxon>
        <taxon>Tracheophyta</taxon>
        <taxon>Spermatophyta</taxon>
        <taxon>Magnoliopsida</taxon>
        <taxon>Ranunculales</taxon>
        <taxon>Circaeasteraceae</taxon>
        <taxon>Kingdonia</taxon>
    </lineage>
</organism>
<feature type="region of interest" description="Disordered" evidence="5">
    <location>
        <begin position="177"/>
        <end position="201"/>
    </location>
</feature>
<dbReference type="PROSITE" id="PS51999">
    <property type="entry name" value="ZF_GRF"/>
    <property type="match status" value="1"/>
</dbReference>
<dbReference type="OrthoDB" id="1730132at2759"/>
<evidence type="ECO:0000256" key="2">
    <source>
        <dbReference type="ARBA" id="ARBA00022771"/>
    </source>
</evidence>